<gene>
    <name evidence="15" type="ORF">ENE74_10275</name>
</gene>
<dbReference type="GO" id="GO:0003755">
    <property type="term" value="F:peptidyl-prolyl cis-trans isomerase activity"/>
    <property type="evidence" value="ECO:0007669"/>
    <property type="project" value="InterPro"/>
</dbReference>
<dbReference type="PANTHER" id="PTHR47529">
    <property type="entry name" value="PEPTIDYL-PROLYL CIS-TRANS ISOMERASE D"/>
    <property type="match status" value="1"/>
</dbReference>
<dbReference type="GO" id="GO:0005886">
    <property type="term" value="C:plasma membrane"/>
    <property type="evidence" value="ECO:0007669"/>
    <property type="project" value="UniProtKB-SubCell"/>
</dbReference>
<protein>
    <recommendedName>
        <fullName evidence="2">Parvulin-like PPIase</fullName>
    </recommendedName>
    <alternativeName>
        <fullName evidence="9">Peptidyl-prolyl cis-trans isomerase plp</fullName>
    </alternativeName>
    <alternativeName>
        <fullName evidence="12">Periplasmic chaperone PpiD</fullName>
    </alternativeName>
    <alternativeName>
        <fullName evidence="13">Periplasmic folding chaperone</fullName>
    </alternativeName>
    <alternativeName>
        <fullName evidence="10">Rotamase plp</fullName>
    </alternativeName>
</protein>
<dbReference type="PANTHER" id="PTHR47529:SF1">
    <property type="entry name" value="PERIPLASMIC CHAPERONE PPID"/>
    <property type="match status" value="1"/>
</dbReference>
<evidence type="ECO:0000256" key="2">
    <source>
        <dbReference type="ARBA" id="ARBA00018370"/>
    </source>
</evidence>
<evidence type="ECO:0000256" key="7">
    <source>
        <dbReference type="ARBA" id="ARBA00023136"/>
    </source>
</evidence>
<dbReference type="InterPro" id="IPR046357">
    <property type="entry name" value="PPIase_dom_sf"/>
</dbReference>
<dbReference type="Gene3D" id="1.10.4030.10">
    <property type="entry name" value="Porin chaperone SurA, peptide-binding domain"/>
    <property type="match status" value="1"/>
</dbReference>
<evidence type="ECO:0000256" key="12">
    <source>
        <dbReference type="ARBA" id="ARBA00040743"/>
    </source>
</evidence>
<dbReference type="SUPFAM" id="SSF54534">
    <property type="entry name" value="FKBP-like"/>
    <property type="match status" value="1"/>
</dbReference>
<keyword evidence="6" id="KW-1133">Transmembrane helix</keyword>
<comment type="subcellular location">
    <subcellularLocation>
        <location evidence="1">Cell inner membrane</location>
        <topology evidence="1">Single-pass type II membrane protein</topology>
        <orientation evidence="1">Periplasmic side</orientation>
    </subcellularLocation>
</comment>
<dbReference type="RefSeq" id="WP_127690847.1">
    <property type="nucleotide sequence ID" value="NZ_RZUL01000003.1"/>
</dbReference>
<dbReference type="SUPFAM" id="SSF109998">
    <property type="entry name" value="Triger factor/SurA peptide-binding domain-like"/>
    <property type="match status" value="1"/>
</dbReference>
<reference evidence="15 16" key="1">
    <citation type="submission" date="2019-01" db="EMBL/GenBank/DDBJ databases">
        <authorList>
            <person name="Chen W.-M."/>
        </authorList>
    </citation>
    <scope>NUCLEOTIDE SEQUENCE [LARGE SCALE GENOMIC DNA]</scope>
    <source>
        <strain evidence="15 16">TLA-22</strain>
    </source>
</reference>
<dbReference type="EMBL" id="RZUL01000003">
    <property type="protein sequence ID" value="RVT41184.1"/>
    <property type="molecule type" value="Genomic_DNA"/>
</dbReference>
<comment type="caution">
    <text evidence="15">The sequence shown here is derived from an EMBL/GenBank/DDBJ whole genome shotgun (WGS) entry which is preliminary data.</text>
</comment>
<keyword evidence="4" id="KW-0997">Cell inner membrane</keyword>
<name>A0A437J841_9SPHN</name>
<evidence type="ECO:0000256" key="6">
    <source>
        <dbReference type="ARBA" id="ARBA00022989"/>
    </source>
</evidence>
<evidence type="ECO:0000256" key="11">
    <source>
        <dbReference type="ARBA" id="ARBA00038408"/>
    </source>
</evidence>
<proteinExistence type="inferred from homology"/>
<evidence type="ECO:0000256" key="10">
    <source>
        <dbReference type="ARBA" id="ARBA00031484"/>
    </source>
</evidence>
<evidence type="ECO:0000256" key="9">
    <source>
        <dbReference type="ARBA" id="ARBA00030642"/>
    </source>
</evidence>
<feature type="domain" description="PpiC" evidence="14">
    <location>
        <begin position="254"/>
        <end position="375"/>
    </location>
</feature>
<keyword evidence="8" id="KW-0143">Chaperone</keyword>
<keyword evidence="16" id="KW-1185">Reference proteome</keyword>
<evidence type="ECO:0000256" key="13">
    <source>
        <dbReference type="ARBA" id="ARBA00042775"/>
    </source>
</evidence>
<evidence type="ECO:0000313" key="16">
    <source>
        <dbReference type="Proteomes" id="UP000282977"/>
    </source>
</evidence>
<keyword evidence="5" id="KW-0812">Transmembrane</keyword>
<dbReference type="AlphaFoldDB" id="A0A437J841"/>
<dbReference type="Pfam" id="PF13145">
    <property type="entry name" value="Rotamase_2"/>
    <property type="match status" value="1"/>
</dbReference>
<dbReference type="InterPro" id="IPR027304">
    <property type="entry name" value="Trigger_fact/SurA_dom_sf"/>
</dbReference>
<evidence type="ECO:0000259" key="14">
    <source>
        <dbReference type="Pfam" id="PF13145"/>
    </source>
</evidence>
<evidence type="ECO:0000313" key="15">
    <source>
        <dbReference type="EMBL" id="RVT41184.1"/>
    </source>
</evidence>
<comment type="similarity">
    <text evidence="11">Belongs to the PpiD chaperone family.</text>
</comment>
<organism evidence="15 16">
    <name type="scientific">Sphingobium algorifonticola</name>
    <dbReference type="NCBI Taxonomy" id="2008318"/>
    <lineage>
        <taxon>Bacteria</taxon>
        <taxon>Pseudomonadati</taxon>
        <taxon>Pseudomonadota</taxon>
        <taxon>Alphaproteobacteria</taxon>
        <taxon>Sphingomonadales</taxon>
        <taxon>Sphingomonadaceae</taxon>
        <taxon>Sphingobium</taxon>
    </lineage>
</organism>
<evidence type="ECO:0000256" key="4">
    <source>
        <dbReference type="ARBA" id="ARBA00022519"/>
    </source>
</evidence>
<keyword evidence="7" id="KW-0472">Membrane</keyword>
<dbReference type="InterPro" id="IPR052029">
    <property type="entry name" value="PpiD_chaperone"/>
</dbReference>
<sequence>MLSFFRRILRSKFGVFISLAFLAIIAFAFAAGDITNLGGMSGIGGSGGVAAKAGGETLTVTELQSRAQRAFEQQRSQNPTLQIGEFIAQGGVEQVFDQMVAGVTVSAYADDQGMAVSKRMVDAEIASIPAFQDASGKFSETLFRQLLAREGIQEPALRADIARDLIGKQLIGPAGLGVQLGRDMVLPYASLLLEARSGRIAAIPAGAFAPKTPPTDAQVQAYYTKNADRYSIPEQRRLRYAVIDSSRFVGAATPTDAEIAAYYAQNKASYAARETRSFDRLVMPTEAAAKAIAAEVKGGKSMAQAAQAAGLAVATLKDQSRDAMARDGNAALAQAAFAAPTDAVVGPVRTPLGWQVLRVTAINGVPERTLAQVRPEIIATLRTRKTEQLLGDFTGKIEDQVGDGATFDDVAKDNGLAVETSRLVISTGQDVQDTIFQPGPDLKILLKPGFDMSADDDAQLVPLVPGQRYALLDVADIVAPAPPPLAKVRAIIAEQYLLSLGAAKAKQVADQIRVQVAKGTPLDAALKSTGVTLPAPQTVAGRRADLLRGQQRPSPEIALLFAMTPKSVKTLDLPGGQGTLVVVLDQIQRADAASQPALVERVRGQFVQVVGGEYADQFERAMEKRLRVKRDAAAIEKAKQALRTANGVTP</sequence>
<dbReference type="InterPro" id="IPR000297">
    <property type="entry name" value="PPIase_PpiC"/>
</dbReference>
<dbReference type="Gene3D" id="3.10.50.40">
    <property type="match status" value="1"/>
</dbReference>
<dbReference type="Pfam" id="PF13624">
    <property type="entry name" value="SurA_N_3"/>
    <property type="match status" value="1"/>
</dbReference>
<dbReference type="Proteomes" id="UP000282977">
    <property type="component" value="Unassembled WGS sequence"/>
</dbReference>
<dbReference type="OrthoDB" id="9768393at2"/>
<keyword evidence="15" id="KW-0413">Isomerase</keyword>
<evidence type="ECO:0000256" key="5">
    <source>
        <dbReference type="ARBA" id="ARBA00022692"/>
    </source>
</evidence>
<evidence type="ECO:0000256" key="3">
    <source>
        <dbReference type="ARBA" id="ARBA00022475"/>
    </source>
</evidence>
<keyword evidence="3" id="KW-1003">Cell membrane</keyword>
<evidence type="ECO:0000256" key="1">
    <source>
        <dbReference type="ARBA" id="ARBA00004382"/>
    </source>
</evidence>
<accession>A0A437J841</accession>
<evidence type="ECO:0000256" key="8">
    <source>
        <dbReference type="ARBA" id="ARBA00023186"/>
    </source>
</evidence>